<evidence type="ECO:0000313" key="2">
    <source>
        <dbReference type="Proteomes" id="UP001205105"/>
    </source>
</evidence>
<dbReference type="Pfam" id="PF08855">
    <property type="entry name" value="DUF1825"/>
    <property type="match status" value="1"/>
</dbReference>
<organism evidence="1 2">
    <name type="scientific">Chlorella ohadii</name>
    <dbReference type="NCBI Taxonomy" id="2649997"/>
    <lineage>
        <taxon>Eukaryota</taxon>
        <taxon>Viridiplantae</taxon>
        <taxon>Chlorophyta</taxon>
        <taxon>core chlorophytes</taxon>
        <taxon>Trebouxiophyceae</taxon>
        <taxon>Chlorellales</taxon>
        <taxon>Chlorellaceae</taxon>
        <taxon>Chlorella clade</taxon>
        <taxon>Chlorella</taxon>
    </lineage>
</organism>
<dbReference type="Proteomes" id="UP001205105">
    <property type="component" value="Unassembled WGS sequence"/>
</dbReference>
<comment type="caution">
    <text evidence="1">The sequence shown here is derived from an EMBL/GenBank/DDBJ whole genome shotgun (WGS) entry which is preliminary data.</text>
</comment>
<accession>A0AAD5H0G8</accession>
<reference evidence="1" key="1">
    <citation type="submission" date="2020-11" db="EMBL/GenBank/DDBJ databases">
        <title>Chlorella ohadii genome sequencing and assembly.</title>
        <authorList>
            <person name="Murik O."/>
            <person name="Treves H."/>
            <person name="Kedem I."/>
            <person name="Shotland Y."/>
            <person name="Kaplan A."/>
        </authorList>
    </citation>
    <scope>NUCLEOTIDE SEQUENCE</scope>
    <source>
        <strain evidence="1">1</strain>
    </source>
</reference>
<protein>
    <submittedName>
        <fullName evidence="1">Uncharacterized protein</fullName>
    </submittedName>
</protein>
<dbReference type="InterPro" id="IPR014954">
    <property type="entry name" value="DUF1825"/>
</dbReference>
<evidence type="ECO:0000313" key="1">
    <source>
        <dbReference type="EMBL" id="KAI7839419.1"/>
    </source>
</evidence>
<sequence>MQQLKALVAAKRKFVDFDYECKKTFLDQMEQMVEKFEVVMTRLRLADDSFSNAILQLLDVQMLEANINLAALMEAFKVEMKVMREMVQVQETSAATATLAALDQAWRQKFQGATRFKAMDAVFDDPAAMEGAQDPEYMKAGFEVFDDPSKLSNWRHKPRLYALLRKMLGQ</sequence>
<keyword evidence="2" id="KW-1185">Reference proteome</keyword>
<proteinExistence type="predicted"/>
<gene>
    <name evidence="1" type="ORF">COHA_006820</name>
</gene>
<dbReference type="EMBL" id="JADXDR010000101">
    <property type="protein sequence ID" value="KAI7839419.1"/>
    <property type="molecule type" value="Genomic_DNA"/>
</dbReference>
<dbReference type="AlphaFoldDB" id="A0AAD5H0G8"/>
<name>A0AAD5H0G8_9CHLO</name>